<dbReference type="RefSeq" id="WP_020633019.1">
    <property type="nucleotide sequence ID" value="NZ_KB913032.1"/>
</dbReference>
<dbReference type="AlphaFoldDB" id="A0A229S0S8"/>
<dbReference type="Pfam" id="PF09995">
    <property type="entry name" value="MPAB_Lcp_cat"/>
    <property type="match status" value="1"/>
</dbReference>
<evidence type="ECO:0000313" key="3">
    <source>
        <dbReference type="Proteomes" id="UP000215563"/>
    </source>
</evidence>
<evidence type="ECO:0000259" key="1">
    <source>
        <dbReference type="Pfam" id="PF09995"/>
    </source>
</evidence>
<dbReference type="PANTHER" id="PTHR36151:SF3">
    <property type="entry name" value="ER-BOUND OXYGENASE MPAB_MPAB'_RUBBER OXYGENASE CATALYTIC DOMAIN-CONTAINING PROTEIN"/>
    <property type="match status" value="1"/>
</dbReference>
<protein>
    <submittedName>
        <fullName evidence="2">DUF2236 domain-containing protein</fullName>
    </submittedName>
</protein>
<accession>A0A229S0S8</accession>
<dbReference type="InterPro" id="IPR018713">
    <property type="entry name" value="MPAB/Lcp_cat_dom"/>
</dbReference>
<dbReference type="OrthoDB" id="3456672at2"/>
<organism evidence="2 3">
    <name type="scientific">Amycolatopsis alba DSM 44262</name>
    <dbReference type="NCBI Taxonomy" id="1125972"/>
    <lineage>
        <taxon>Bacteria</taxon>
        <taxon>Bacillati</taxon>
        <taxon>Actinomycetota</taxon>
        <taxon>Actinomycetes</taxon>
        <taxon>Pseudonocardiales</taxon>
        <taxon>Pseudonocardiaceae</taxon>
        <taxon>Amycolatopsis</taxon>
    </lineage>
</organism>
<name>A0A229S0S8_AMYAL</name>
<gene>
    <name evidence="2" type="ORF">CFP75_10105</name>
</gene>
<reference evidence="2 3" key="1">
    <citation type="submission" date="2017-07" db="EMBL/GenBank/DDBJ databases">
        <title>Amycolatopsis alba DSM 44262 Genome sequencing and assembly.</title>
        <authorList>
            <person name="Kaur N."/>
            <person name="Mayilraj S."/>
        </authorList>
    </citation>
    <scope>NUCLEOTIDE SEQUENCE [LARGE SCALE GENOMIC DNA]</scope>
    <source>
        <strain evidence="2 3">DSM 44262</strain>
    </source>
</reference>
<dbReference type="EMBL" id="NMQU01000026">
    <property type="protein sequence ID" value="OXM52518.1"/>
    <property type="molecule type" value="Genomic_DNA"/>
</dbReference>
<sequence>MSAEARLPAVTPLGPDSVAWQVVGDRRLLLGAGTALLLQVAHPVVGAGVHDHSNYTEDPWGRLDRTIDSLLSQVFGGQEAIAEAERLRELHKAIKGVDHHGERYHALNPEAYRWVHGSTFWTTVRMRELFIHPLPREEKRRFYAEWRHLGLILGLREHHMPPDLEGFEAYFDDVVANRLEDNHTVRELLDSITMRDTPPPPWWFLPEALWRPVRPAGGNVLTLCAIGLLPPALRDRLGLKWTNADERHLRRLGAATRAAGNRVPDRLRLYPKAYLATRRRRPERPWRRCSARATG</sequence>
<dbReference type="PANTHER" id="PTHR36151">
    <property type="entry name" value="BLR2777 PROTEIN"/>
    <property type="match status" value="1"/>
</dbReference>
<comment type="caution">
    <text evidence="2">The sequence shown here is derived from an EMBL/GenBank/DDBJ whole genome shotgun (WGS) entry which is preliminary data.</text>
</comment>
<feature type="domain" description="ER-bound oxygenase mpaB/mpaB'/Rubber oxygenase catalytic" evidence="1">
    <location>
        <begin position="20"/>
        <end position="258"/>
    </location>
</feature>
<dbReference type="GO" id="GO:0016491">
    <property type="term" value="F:oxidoreductase activity"/>
    <property type="evidence" value="ECO:0007669"/>
    <property type="project" value="InterPro"/>
</dbReference>
<proteinExistence type="predicted"/>
<dbReference type="Proteomes" id="UP000215563">
    <property type="component" value="Unassembled WGS sequence"/>
</dbReference>
<keyword evidence="3" id="KW-1185">Reference proteome</keyword>
<evidence type="ECO:0000313" key="2">
    <source>
        <dbReference type="EMBL" id="OXM52518.1"/>
    </source>
</evidence>